<accession>A0ABX0Y1D9</accession>
<dbReference type="Proteomes" id="UP000722989">
    <property type="component" value="Unassembled WGS sequence"/>
</dbReference>
<keyword evidence="2 3" id="KW-0732">Signal</keyword>
<dbReference type="PROSITE" id="PS51257">
    <property type="entry name" value="PROKAR_LIPOPROTEIN"/>
    <property type="match status" value="1"/>
</dbReference>
<evidence type="ECO:0000313" key="5">
    <source>
        <dbReference type="EMBL" id="NJC71853.1"/>
    </source>
</evidence>
<proteinExistence type="inferred from homology"/>
<dbReference type="Gene3D" id="3.40.50.2300">
    <property type="match status" value="2"/>
</dbReference>
<keyword evidence="6" id="KW-1185">Reference proteome</keyword>
<reference evidence="5 6" key="1">
    <citation type="submission" date="2020-03" db="EMBL/GenBank/DDBJ databases">
        <title>WGS of the type strain of Planosporangium spp.</title>
        <authorList>
            <person name="Thawai C."/>
        </authorList>
    </citation>
    <scope>NUCLEOTIDE SEQUENCE [LARGE SCALE GENOMIC DNA]</scope>
    <source>
        <strain evidence="5 6">TBRC 5610</strain>
    </source>
</reference>
<comment type="caution">
    <text evidence="5">The sequence shown here is derived from an EMBL/GenBank/DDBJ whole genome shotgun (WGS) entry which is preliminary data.</text>
</comment>
<dbReference type="SUPFAM" id="SSF53822">
    <property type="entry name" value="Periplasmic binding protein-like I"/>
    <property type="match status" value="1"/>
</dbReference>
<dbReference type="InterPro" id="IPR051010">
    <property type="entry name" value="BCAA_transport"/>
</dbReference>
<evidence type="ECO:0000259" key="4">
    <source>
        <dbReference type="Pfam" id="PF13458"/>
    </source>
</evidence>
<evidence type="ECO:0000256" key="2">
    <source>
        <dbReference type="ARBA" id="ARBA00022729"/>
    </source>
</evidence>
<comment type="similarity">
    <text evidence="1">Belongs to the leucine-binding protein family.</text>
</comment>
<gene>
    <name evidence="5" type="ORF">HC031_19330</name>
</gene>
<evidence type="ECO:0000256" key="1">
    <source>
        <dbReference type="ARBA" id="ARBA00010062"/>
    </source>
</evidence>
<dbReference type="InterPro" id="IPR028081">
    <property type="entry name" value="Leu-bd"/>
</dbReference>
<name>A0ABX0Y1D9_9ACTN</name>
<dbReference type="RefSeq" id="WP_167926761.1">
    <property type="nucleotide sequence ID" value="NZ_JAATVY010000014.1"/>
</dbReference>
<protein>
    <submittedName>
        <fullName evidence="5">ABC transporter substrate-binding protein</fullName>
    </submittedName>
</protein>
<dbReference type="Pfam" id="PF13458">
    <property type="entry name" value="Peripla_BP_6"/>
    <property type="match status" value="1"/>
</dbReference>
<dbReference type="PANTHER" id="PTHR30483">
    <property type="entry name" value="LEUCINE-SPECIFIC-BINDING PROTEIN"/>
    <property type="match status" value="1"/>
</dbReference>
<feature type="chain" id="PRO_5045657328" evidence="3">
    <location>
        <begin position="31"/>
        <end position="394"/>
    </location>
</feature>
<dbReference type="EMBL" id="JAATVY010000014">
    <property type="protein sequence ID" value="NJC71853.1"/>
    <property type="molecule type" value="Genomic_DNA"/>
</dbReference>
<sequence length="394" mass="41003">MIWNARRAGRRKIAGAALTAGVLLSMTACGGSHAPASGKGLPAEIKLVSVNPTTGVVAFAGASANKGYQLAVKEINDSGLLGGSKIKLELKDTKSEPQTAASALTSAISDRDVAAVFGSVSSTEAVAMSPLAQKQGMPIVYTQAGSHGVVVGDYTYRATPLMSSYYPIISKFIKEQGYKSVGLMYTSVTPTLQEIGEKTYPQLAENLGFKITKSIATSATTQDFAAPISQLLASKPDVVAALEVGASNPTVMTQLRQAGYEGKVLGNSGASAGNLKPAGKAADGMVWPADFNFQQSAASSQKFVAAYRAAYSEDPLNYAAEAYDAAHFLARSIAAAGSIDRVAIKDAMKKEAAKSFDGALGKDLKWVDGTLQVPGVMVEYSTEGEKLLYEGTGQ</sequence>
<evidence type="ECO:0000256" key="3">
    <source>
        <dbReference type="SAM" id="SignalP"/>
    </source>
</evidence>
<dbReference type="PANTHER" id="PTHR30483:SF6">
    <property type="entry name" value="PERIPLASMIC BINDING PROTEIN OF ABC TRANSPORTER FOR NATURAL AMINO ACIDS"/>
    <property type="match status" value="1"/>
</dbReference>
<feature type="signal peptide" evidence="3">
    <location>
        <begin position="1"/>
        <end position="30"/>
    </location>
</feature>
<evidence type="ECO:0000313" key="6">
    <source>
        <dbReference type="Proteomes" id="UP000722989"/>
    </source>
</evidence>
<organism evidence="5 6">
    <name type="scientific">Planosporangium thailandense</name>
    <dbReference type="NCBI Taxonomy" id="765197"/>
    <lineage>
        <taxon>Bacteria</taxon>
        <taxon>Bacillati</taxon>
        <taxon>Actinomycetota</taxon>
        <taxon>Actinomycetes</taxon>
        <taxon>Micromonosporales</taxon>
        <taxon>Micromonosporaceae</taxon>
        <taxon>Planosporangium</taxon>
    </lineage>
</organism>
<feature type="domain" description="Leucine-binding protein" evidence="4">
    <location>
        <begin position="44"/>
        <end position="381"/>
    </location>
</feature>
<dbReference type="InterPro" id="IPR028082">
    <property type="entry name" value="Peripla_BP_I"/>
</dbReference>